<dbReference type="InterPro" id="IPR000073">
    <property type="entry name" value="AB_hydrolase_1"/>
</dbReference>
<dbReference type="SUPFAM" id="SSF53474">
    <property type="entry name" value="alpha/beta-Hydrolases"/>
    <property type="match status" value="1"/>
</dbReference>
<dbReference type="Gene3D" id="3.40.50.1820">
    <property type="entry name" value="alpha/beta hydrolase"/>
    <property type="match status" value="1"/>
</dbReference>
<accession>A0ABV7D7E7</accession>
<organism evidence="2 3">
    <name type="scientific">Kordiimonas pumila</name>
    <dbReference type="NCBI Taxonomy" id="2161677"/>
    <lineage>
        <taxon>Bacteria</taxon>
        <taxon>Pseudomonadati</taxon>
        <taxon>Pseudomonadota</taxon>
        <taxon>Alphaproteobacteria</taxon>
        <taxon>Kordiimonadales</taxon>
        <taxon>Kordiimonadaceae</taxon>
        <taxon>Kordiimonas</taxon>
    </lineage>
</organism>
<keyword evidence="2" id="KW-0378">Hydrolase</keyword>
<dbReference type="EMBL" id="JBHRSL010000010">
    <property type="protein sequence ID" value="MFC3053123.1"/>
    <property type="molecule type" value="Genomic_DNA"/>
</dbReference>
<dbReference type="GO" id="GO:0016787">
    <property type="term" value="F:hydrolase activity"/>
    <property type="evidence" value="ECO:0007669"/>
    <property type="project" value="UniProtKB-KW"/>
</dbReference>
<dbReference type="InterPro" id="IPR029058">
    <property type="entry name" value="AB_hydrolase_fold"/>
</dbReference>
<evidence type="ECO:0000259" key="1">
    <source>
        <dbReference type="Pfam" id="PF00561"/>
    </source>
</evidence>
<gene>
    <name evidence="2" type="ORF">ACFOKA_14505</name>
</gene>
<dbReference type="InterPro" id="IPR050228">
    <property type="entry name" value="Carboxylesterase_BioH"/>
</dbReference>
<name>A0ABV7D7E7_9PROT</name>
<comment type="caution">
    <text evidence="2">The sequence shown here is derived from an EMBL/GenBank/DDBJ whole genome shotgun (WGS) entry which is preliminary data.</text>
</comment>
<dbReference type="PANTHER" id="PTHR43194">
    <property type="entry name" value="HYDROLASE ALPHA/BETA FOLD FAMILY"/>
    <property type="match status" value="1"/>
</dbReference>
<dbReference type="Proteomes" id="UP001595444">
    <property type="component" value="Unassembled WGS sequence"/>
</dbReference>
<dbReference type="Pfam" id="PF00561">
    <property type="entry name" value="Abhydrolase_1"/>
    <property type="match status" value="1"/>
</dbReference>
<sequence>MSSNFKIISWQSSDGLALKGRDYPANTHIPGLLPVVCLHGLTRNVRDFDDIATYLSAQGRRVISLDMRGRGQSEYDTNKRNYRPDVYARDVDGFLESLGIERAHFIGTSLGGLIIVTLAGYNLSRIAGAVLNDIGPSVDPAGIARIASYAGQGAHVKTWDDAVAYTKMIGIAAYPNFTDVEWQKMARCTFRENEHGLPAFDYDAKVFRAIKPLSLKMLSALLWFKFRKLARNRPTLLLRGGISDLLADKTVTRLKKQVPTLLSVEVPNVGHAPWLTEPVATEAVDGFLSLSDKGWM</sequence>
<evidence type="ECO:0000313" key="3">
    <source>
        <dbReference type="Proteomes" id="UP001595444"/>
    </source>
</evidence>
<protein>
    <submittedName>
        <fullName evidence="2">Alpha/beta fold hydrolase</fullName>
    </submittedName>
</protein>
<evidence type="ECO:0000313" key="2">
    <source>
        <dbReference type="EMBL" id="MFC3053123.1"/>
    </source>
</evidence>
<dbReference type="RefSeq" id="WP_194213082.1">
    <property type="nucleotide sequence ID" value="NZ_CP061205.1"/>
</dbReference>
<reference evidence="3" key="1">
    <citation type="journal article" date="2019" name="Int. J. Syst. Evol. Microbiol.">
        <title>The Global Catalogue of Microorganisms (GCM) 10K type strain sequencing project: providing services to taxonomists for standard genome sequencing and annotation.</title>
        <authorList>
            <consortium name="The Broad Institute Genomics Platform"/>
            <consortium name="The Broad Institute Genome Sequencing Center for Infectious Disease"/>
            <person name="Wu L."/>
            <person name="Ma J."/>
        </authorList>
    </citation>
    <scope>NUCLEOTIDE SEQUENCE [LARGE SCALE GENOMIC DNA]</scope>
    <source>
        <strain evidence="3">KCTC 62164</strain>
    </source>
</reference>
<proteinExistence type="predicted"/>
<dbReference type="PANTHER" id="PTHR43194:SF2">
    <property type="entry name" value="PEROXISOMAL MEMBRANE PROTEIN LPX1"/>
    <property type="match status" value="1"/>
</dbReference>
<keyword evidence="3" id="KW-1185">Reference proteome</keyword>
<feature type="domain" description="AB hydrolase-1" evidence="1">
    <location>
        <begin position="34"/>
        <end position="276"/>
    </location>
</feature>